<sequence>MHRRPVEQTASRVEPAEQMPSRADRMPTRADQVEQAPDPGQGRALYSNKILLGGGGHPQRFCGDSDVDVDLSAVDVDLLTVLPEDMPAQTPHVLNVDSLRPIILEEKIQG</sequence>
<evidence type="ECO:0000256" key="1">
    <source>
        <dbReference type="SAM" id="MobiDB-lite"/>
    </source>
</evidence>
<feature type="compositionally biased region" description="Basic and acidic residues" evidence="1">
    <location>
        <begin position="22"/>
        <end position="32"/>
    </location>
</feature>
<dbReference type="Proteomes" id="UP001558613">
    <property type="component" value="Unassembled WGS sequence"/>
</dbReference>
<evidence type="ECO:0000313" key="2">
    <source>
        <dbReference type="EMBL" id="KAL1276522.1"/>
    </source>
</evidence>
<gene>
    <name evidence="2" type="ORF">QQF64_036145</name>
</gene>
<name>A0ABR3NIE3_9TELE</name>
<comment type="caution">
    <text evidence="2">The sequence shown here is derived from an EMBL/GenBank/DDBJ whole genome shotgun (WGS) entry which is preliminary data.</text>
</comment>
<evidence type="ECO:0000313" key="3">
    <source>
        <dbReference type="Proteomes" id="UP001558613"/>
    </source>
</evidence>
<dbReference type="EMBL" id="JAYMGO010000004">
    <property type="protein sequence ID" value="KAL1276522.1"/>
    <property type="molecule type" value="Genomic_DNA"/>
</dbReference>
<keyword evidence="3" id="KW-1185">Reference proteome</keyword>
<accession>A0ABR3NIE3</accession>
<proteinExistence type="predicted"/>
<organism evidence="2 3">
    <name type="scientific">Cirrhinus molitorella</name>
    <name type="common">mud carp</name>
    <dbReference type="NCBI Taxonomy" id="172907"/>
    <lineage>
        <taxon>Eukaryota</taxon>
        <taxon>Metazoa</taxon>
        <taxon>Chordata</taxon>
        <taxon>Craniata</taxon>
        <taxon>Vertebrata</taxon>
        <taxon>Euteleostomi</taxon>
        <taxon>Actinopterygii</taxon>
        <taxon>Neopterygii</taxon>
        <taxon>Teleostei</taxon>
        <taxon>Ostariophysi</taxon>
        <taxon>Cypriniformes</taxon>
        <taxon>Cyprinidae</taxon>
        <taxon>Labeoninae</taxon>
        <taxon>Labeonini</taxon>
        <taxon>Cirrhinus</taxon>
    </lineage>
</organism>
<protein>
    <submittedName>
        <fullName evidence="2">Uncharacterized protein</fullName>
    </submittedName>
</protein>
<reference evidence="2 3" key="1">
    <citation type="submission" date="2023-09" db="EMBL/GenBank/DDBJ databases">
        <authorList>
            <person name="Wang M."/>
        </authorList>
    </citation>
    <scope>NUCLEOTIDE SEQUENCE [LARGE SCALE GENOMIC DNA]</scope>
    <source>
        <strain evidence="2">GT-2023</strain>
        <tissue evidence="2">Liver</tissue>
    </source>
</reference>
<feature type="region of interest" description="Disordered" evidence="1">
    <location>
        <begin position="1"/>
        <end position="42"/>
    </location>
</feature>